<feature type="compositionally biased region" description="Low complexity" evidence="3">
    <location>
        <begin position="128"/>
        <end position="148"/>
    </location>
</feature>
<dbReference type="InterPro" id="IPR013762">
    <property type="entry name" value="Integrase-like_cat_sf"/>
</dbReference>
<dbReference type="InterPro" id="IPR011010">
    <property type="entry name" value="DNA_brk_join_enz"/>
</dbReference>
<dbReference type="InterPro" id="IPR052993">
    <property type="entry name" value="CFA-57"/>
</dbReference>
<proteinExistence type="predicted"/>
<dbReference type="SUPFAM" id="SSF56349">
    <property type="entry name" value="DNA breaking-rejoining enzymes"/>
    <property type="match status" value="1"/>
</dbReference>
<name>A0A9N9BWC9_9GLOM</name>
<dbReference type="PROSITE" id="PS51898">
    <property type="entry name" value="TYR_RECOMBINASE"/>
    <property type="match status" value="1"/>
</dbReference>
<feature type="region of interest" description="Disordered" evidence="3">
    <location>
        <begin position="128"/>
        <end position="149"/>
    </location>
</feature>
<keyword evidence="1" id="KW-0233">DNA recombination</keyword>
<protein>
    <submittedName>
        <fullName evidence="6">8369_t:CDS:1</fullName>
    </submittedName>
</protein>
<keyword evidence="2" id="KW-0175">Coiled coil</keyword>
<keyword evidence="4" id="KW-1133">Transmembrane helix</keyword>
<feature type="transmembrane region" description="Helical" evidence="4">
    <location>
        <begin position="81"/>
        <end position="100"/>
    </location>
</feature>
<feature type="coiled-coil region" evidence="2">
    <location>
        <begin position="288"/>
        <end position="353"/>
    </location>
</feature>
<feature type="region of interest" description="Disordered" evidence="3">
    <location>
        <begin position="261"/>
        <end position="285"/>
    </location>
</feature>
<gene>
    <name evidence="6" type="ORF">AGERDE_LOCUS7967</name>
</gene>
<dbReference type="Proteomes" id="UP000789831">
    <property type="component" value="Unassembled WGS sequence"/>
</dbReference>
<dbReference type="GO" id="GO:0015074">
    <property type="term" value="P:DNA integration"/>
    <property type="evidence" value="ECO:0007669"/>
    <property type="project" value="InterPro"/>
</dbReference>
<dbReference type="Gene3D" id="1.10.443.10">
    <property type="entry name" value="Intergrase catalytic core"/>
    <property type="match status" value="2"/>
</dbReference>
<sequence>MSNNAQEQINLITNKAKIRYLDISNRDLSGNVDLKEFTEYAQKLVAKGNNNQQQNAHYLQTLIQHGSSPVKDNKQSGNNTPLLVGGLVIFGIVVLAIGYLQSVLELAKFPSSDVGWLERLEKELNQQSKKNNQLQRRLQQNKSQLKKQTGLQDKTIKRLVNARTLISSFNCDNQLYQSEIRSLENSLLNKEQQINEQQQTITDKDNLINQLQGAITNLQQDKQNLQNQITNKDQKITDLETQLSEKEQELKEKDQIIVELRNKPPLNPVNNNPDKSDNNPQQEPNNFLTEKEELLNTIKQQKEVIQELQKKLNLVKEPQIIVREVPKQDLTTIQRLQTQLKSKEQTINQLHLICLLLLGSGLRVNEAVSFDLANKTKKGLYRINKPKGKKERFVYVSKEVRELNISEKVELTPHTLRRSFATYQAEAGLPLPLLQKLLGHSSIRTTALYWRNIYGDDNTPNILAGKKWLESKGKEPSQPPAENFPKQPPVNLEPIIRDKPVIPAKKHIQQDNPSLLTEIKEKTITNYQSKSLEAENSNLKSVVQSDKQNNQFLKKTITNLTHKIHADKQNHTNLISAYQKALNDKARAELFAEKEKQRADNYQQQLKTIAKALYQ</sequence>
<reference evidence="6" key="1">
    <citation type="submission" date="2021-06" db="EMBL/GenBank/DDBJ databases">
        <authorList>
            <person name="Kallberg Y."/>
            <person name="Tangrot J."/>
            <person name="Rosling A."/>
        </authorList>
    </citation>
    <scope>NUCLEOTIDE SEQUENCE</scope>
    <source>
        <strain evidence="6">MT106</strain>
    </source>
</reference>
<keyword evidence="4" id="KW-0812">Transmembrane</keyword>
<keyword evidence="7" id="KW-1185">Reference proteome</keyword>
<feature type="region of interest" description="Disordered" evidence="3">
    <location>
        <begin position="471"/>
        <end position="492"/>
    </location>
</feature>
<dbReference type="PANTHER" id="PTHR32215">
    <property type="entry name" value="CILIA- AND FLAGELLA-ASSOCIATED PROTEIN 57"/>
    <property type="match status" value="1"/>
</dbReference>
<dbReference type="GO" id="GO:0006310">
    <property type="term" value="P:DNA recombination"/>
    <property type="evidence" value="ECO:0007669"/>
    <property type="project" value="UniProtKB-KW"/>
</dbReference>
<evidence type="ECO:0000256" key="3">
    <source>
        <dbReference type="SAM" id="MobiDB-lite"/>
    </source>
</evidence>
<dbReference type="PANTHER" id="PTHR32215:SF0">
    <property type="entry name" value="CILIA- AND FLAGELLA-ASSOCIATED PROTEIN 57"/>
    <property type="match status" value="1"/>
</dbReference>
<dbReference type="CDD" id="cd00397">
    <property type="entry name" value="DNA_BRE_C"/>
    <property type="match status" value="1"/>
</dbReference>
<feature type="domain" description="Tyr recombinase" evidence="5">
    <location>
        <begin position="329"/>
        <end position="464"/>
    </location>
</feature>
<accession>A0A9N9BWC9</accession>
<evidence type="ECO:0000256" key="1">
    <source>
        <dbReference type="ARBA" id="ARBA00023172"/>
    </source>
</evidence>
<dbReference type="AlphaFoldDB" id="A0A9N9BWC9"/>
<dbReference type="InterPro" id="IPR002104">
    <property type="entry name" value="Integrase_catalytic"/>
</dbReference>
<dbReference type="EMBL" id="CAJVPL010001566">
    <property type="protein sequence ID" value="CAG8577775.1"/>
    <property type="molecule type" value="Genomic_DNA"/>
</dbReference>
<feature type="coiled-coil region" evidence="2">
    <location>
        <begin position="585"/>
        <end position="612"/>
    </location>
</feature>
<evidence type="ECO:0000313" key="7">
    <source>
        <dbReference type="Proteomes" id="UP000789831"/>
    </source>
</evidence>
<evidence type="ECO:0000259" key="5">
    <source>
        <dbReference type="PROSITE" id="PS51898"/>
    </source>
</evidence>
<dbReference type="Pfam" id="PF00589">
    <property type="entry name" value="Phage_integrase"/>
    <property type="match status" value="1"/>
</dbReference>
<comment type="caution">
    <text evidence="6">The sequence shown here is derived from an EMBL/GenBank/DDBJ whole genome shotgun (WGS) entry which is preliminary data.</text>
</comment>
<evidence type="ECO:0000313" key="6">
    <source>
        <dbReference type="EMBL" id="CAG8577775.1"/>
    </source>
</evidence>
<organism evidence="6 7">
    <name type="scientific">Ambispora gerdemannii</name>
    <dbReference type="NCBI Taxonomy" id="144530"/>
    <lineage>
        <taxon>Eukaryota</taxon>
        <taxon>Fungi</taxon>
        <taxon>Fungi incertae sedis</taxon>
        <taxon>Mucoromycota</taxon>
        <taxon>Glomeromycotina</taxon>
        <taxon>Glomeromycetes</taxon>
        <taxon>Archaeosporales</taxon>
        <taxon>Ambisporaceae</taxon>
        <taxon>Ambispora</taxon>
    </lineage>
</organism>
<dbReference type="Gene3D" id="1.20.5.340">
    <property type="match status" value="1"/>
</dbReference>
<dbReference type="GO" id="GO:0003677">
    <property type="term" value="F:DNA binding"/>
    <property type="evidence" value="ECO:0007669"/>
    <property type="project" value="InterPro"/>
</dbReference>
<keyword evidence="4" id="KW-0472">Membrane</keyword>
<evidence type="ECO:0000256" key="4">
    <source>
        <dbReference type="SAM" id="Phobius"/>
    </source>
</evidence>
<evidence type="ECO:0000256" key="2">
    <source>
        <dbReference type="SAM" id="Coils"/>
    </source>
</evidence>